<organism evidence="1 2">
    <name type="scientific">Skermanella cutis</name>
    <dbReference type="NCBI Taxonomy" id="2775420"/>
    <lineage>
        <taxon>Bacteria</taxon>
        <taxon>Pseudomonadati</taxon>
        <taxon>Pseudomonadota</taxon>
        <taxon>Alphaproteobacteria</taxon>
        <taxon>Rhodospirillales</taxon>
        <taxon>Azospirillaceae</taxon>
        <taxon>Skermanella</taxon>
    </lineage>
</organism>
<protein>
    <submittedName>
        <fullName evidence="1">Uncharacterized protein</fullName>
    </submittedName>
</protein>
<reference evidence="1" key="1">
    <citation type="submission" date="2021-02" db="EMBL/GenBank/DDBJ databases">
        <title>Skermanella TT6 skin isolate.</title>
        <authorList>
            <person name="Lee K."/>
            <person name="Ganzorig M."/>
        </authorList>
    </citation>
    <scope>NUCLEOTIDE SEQUENCE</scope>
    <source>
        <strain evidence="1">TT6</strain>
    </source>
</reference>
<sequence>MGLVICGGLPALSGCSGVGPRAIGWDGLDYAQATARSAQREMLLNIVKLRFGDTPTLSTVGQIVAGYSVEGRIDLGTDLIRPEYWFRDDVSVGIGGTFSDRPTITYNPVRGADYARMLLTPLPPYELVAMLTTGAPADATLRLAIKSLNGIAVGPGPEGPRPEGRRNREALELMEELRAAGMLGLEFRGHGDHRQVSLLVDEAEGRLDPRADRLLRLLRLDPAGRRFRIVFGFRQDRPDEISIYTRSLIEILNTVADEIEVPEAAVREGRTYPTRSPLRPADNSLRIESRSSRPEGAFVAVEYDGVWYYVRNDDFMSKRVFGLLMLLAAVMQTSGNSPLPVITIPSG</sequence>
<proteinExistence type="predicted"/>
<accession>A0ABX7B613</accession>
<name>A0ABX7B613_9PROT</name>
<gene>
    <name evidence="1" type="ORF">IGS68_24210</name>
</gene>
<dbReference type="RefSeq" id="WP_201074839.1">
    <property type="nucleotide sequence ID" value="NZ_CP067420.1"/>
</dbReference>
<dbReference type="EMBL" id="CP067420">
    <property type="protein sequence ID" value="QQP89070.1"/>
    <property type="molecule type" value="Genomic_DNA"/>
</dbReference>
<dbReference type="Proteomes" id="UP000595197">
    <property type="component" value="Chromosome"/>
</dbReference>
<keyword evidence="2" id="KW-1185">Reference proteome</keyword>
<evidence type="ECO:0000313" key="2">
    <source>
        <dbReference type="Proteomes" id="UP000595197"/>
    </source>
</evidence>
<evidence type="ECO:0000313" key="1">
    <source>
        <dbReference type="EMBL" id="QQP89070.1"/>
    </source>
</evidence>